<name>A0A9P8Q010_WICPI</name>
<feature type="compositionally biased region" description="Acidic residues" evidence="1">
    <location>
        <begin position="230"/>
        <end position="250"/>
    </location>
</feature>
<feature type="region of interest" description="Disordered" evidence="1">
    <location>
        <begin position="210"/>
        <end position="258"/>
    </location>
</feature>
<keyword evidence="3" id="KW-1185">Reference proteome</keyword>
<sequence>MTSSNNNTFNPDDMFTGHLSYVSKSPIESIKSQSRLFPRNTDSLYPTPQSALYMGRFVIDHDSVSTGILPTGHWGSSNEQSTSSWGSQIGQIDPQTSQQEIDIYQPDTSPATLATHSPYAMYSWKHWGRVVDTDNMSCQIMANSNGIGIVPSPSSIMNKYLHGAIGRVHATAGHYSTVKSTGESSLTSAYNFYEDLNSFELPDPANLMFDEEEEDSSSEGSQYDMSLIGVEEESTATDIEDDSSDFEVSDNCEPSLTG</sequence>
<reference evidence="2" key="1">
    <citation type="journal article" date="2021" name="Open Biol.">
        <title>Shared evolutionary footprints suggest mitochondrial oxidative damage underlies multiple complex I losses in fungi.</title>
        <authorList>
            <person name="Schikora-Tamarit M.A."/>
            <person name="Marcet-Houben M."/>
            <person name="Nosek J."/>
            <person name="Gabaldon T."/>
        </authorList>
    </citation>
    <scope>NUCLEOTIDE SEQUENCE</scope>
    <source>
        <strain evidence="2">CBS2887</strain>
    </source>
</reference>
<dbReference type="AlphaFoldDB" id="A0A9P8Q010"/>
<organism evidence="2 3">
    <name type="scientific">Wickerhamomyces pijperi</name>
    <name type="common">Yeast</name>
    <name type="synonym">Pichia pijperi</name>
    <dbReference type="NCBI Taxonomy" id="599730"/>
    <lineage>
        <taxon>Eukaryota</taxon>
        <taxon>Fungi</taxon>
        <taxon>Dikarya</taxon>
        <taxon>Ascomycota</taxon>
        <taxon>Saccharomycotina</taxon>
        <taxon>Saccharomycetes</taxon>
        <taxon>Phaffomycetales</taxon>
        <taxon>Wickerhamomycetaceae</taxon>
        <taxon>Wickerhamomyces</taxon>
    </lineage>
</organism>
<feature type="region of interest" description="Disordered" evidence="1">
    <location>
        <begin position="73"/>
        <end position="95"/>
    </location>
</feature>
<reference evidence="2" key="2">
    <citation type="submission" date="2021-01" db="EMBL/GenBank/DDBJ databases">
        <authorList>
            <person name="Schikora-Tamarit M.A."/>
        </authorList>
    </citation>
    <scope>NUCLEOTIDE SEQUENCE</scope>
    <source>
        <strain evidence="2">CBS2887</strain>
    </source>
</reference>
<evidence type="ECO:0000313" key="2">
    <source>
        <dbReference type="EMBL" id="KAH3681488.1"/>
    </source>
</evidence>
<dbReference type="Proteomes" id="UP000774326">
    <property type="component" value="Unassembled WGS sequence"/>
</dbReference>
<evidence type="ECO:0000256" key="1">
    <source>
        <dbReference type="SAM" id="MobiDB-lite"/>
    </source>
</evidence>
<comment type="caution">
    <text evidence="2">The sequence shown here is derived from an EMBL/GenBank/DDBJ whole genome shotgun (WGS) entry which is preliminary data.</text>
</comment>
<accession>A0A9P8Q010</accession>
<proteinExistence type="predicted"/>
<evidence type="ECO:0000313" key="3">
    <source>
        <dbReference type="Proteomes" id="UP000774326"/>
    </source>
</evidence>
<dbReference type="EMBL" id="JAEUBG010004410">
    <property type="protein sequence ID" value="KAH3681488.1"/>
    <property type="molecule type" value="Genomic_DNA"/>
</dbReference>
<gene>
    <name evidence="2" type="ORF">WICPIJ_007567</name>
</gene>
<protein>
    <submittedName>
        <fullName evidence="2">Uncharacterized protein</fullName>
    </submittedName>
</protein>